<dbReference type="InterPro" id="IPR000587">
    <property type="entry name" value="Creatinase_N"/>
</dbReference>
<dbReference type="SUPFAM" id="SSF55920">
    <property type="entry name" value="Creatinase/aminopeptidase"/>
    <property type="match status" value="1"/>
</dbReference>
<evidence type="ECO:0000313" key="3">
    <source>
        <dbReference type="EMBL" id="BDZ49325.1"/>
    </source>
</evidence>
<reference evidence="4" key="1">
    <citation type="journal article" date="2019" name="Int. J. Syst. Evol. Microbiol.">
        <title>The Global Catalogue of Microorganisms (GCM) 10K type strain sequencing project: providing services to taxonomists for standard genome sequencing and annotation.</title>
        <authorList>
            <consortium name="The Broad Institute Genomics Platform"/>
            <consortium name="The Broad Institute Genome Sequencing Center for Infectious Disease"/>
            <person name="Wu L."/>
            <person name="Ma J."/>
        </authorList>
    </citation>
    <scope>NUCLEOTIDE SEQUENCE [LARGE SCALE GENOMIC DNA]</scope>
    <source>
        <strain evidence="4">NBRC 108728</strain>
    </source>
</reference>
<sequence>MKVSVPFDVHALDELLEKQGVDVVLATTKHNVQHLLGGYRYFFFANADATGISRYLPAVGLIRNRPDDAFYIGAGNEDWGTEGDRIWVQDIQNVSWTSIQTAQVAAQALLTRGLGAATIGVEKSFIPADALDTLRDLLPDARFVEIHPVLETMRAVKTPLELALVSEASVKIIESMKSAFALAQPGMSKLELQELFRFEQTRRGMYFEYALVTIGGGSMNRAPTDAIWESGRSLSFDSGGQYMGYIGDLSRMGIDTDPSPRQVSLLSQVETVQQEARTMIGAGKRGAEIYTHALDVISKLPDGDKMKFVAHGMGLITHEAPRLTGSGPVPYPGTHAQDPLQAGMVLSIESWFEDHDSGFIKLEDTLIVTDDGWSAPGDDARGWNRTGGSGS</sequence>
<gene>
    <name evidence="3" type="ORF">GCM10025867_15660</name>
</gene>
<dbReference type="RefSeq" id="WP_286346137.1">
    <property type="nucleotide sequence ID" value="NZ_AP027732.1"/>
</dbReference>
<dbReference type="Pfam" id="PF01321">
    <property type="entry name" value="Creatinase_N"/>
    <property type="match status" value="1"/>
</dbReference>
<feature type="domain" description="Creatinase N-terminal" evidence="2">
    <location>
        <begin position="11"/>
        <end position="156"/>
    </location>
</feature>
<feature type="domain" description="Peptidase M24" evidence="1">
    <location>
        <begin position="171"/>
        <end position="370"/>
    </location>
</feature>
<protein>
    <submittedName>
        <fullName evidence="3">Peptidase</fullName>
    </submittedName>
</protein>
<name>A0ABM8GLN7_9MICO</name>
<dbReference type="PANTHER" id="PTHR46112:SF3">
    <property type="entry name" value="AMINOPEPTIDASE YPDF"/>
    <property type="match status" value="1"/>
</dbReference>
<dbReference type="Pfam" id="PF00557">
    <property type="entry name" value="Peptidase_M24"/>
    <property type="match status" value="1"/>
</dbReference>
<evidence type="ECO:0000259" key="1">
    <source>
        <dbReference type="Pfam" id="PF00557"/>
    </source>
</evidence>
<dbReference type="EMBL" id="AP027732">
    <property type="protein sequence ID" value="BDZ49325.1"/>
    <property type="molecule type" value="Genomic_DNA"/>
</dbReference>
<dbReference type="Proteomes" id="UP001321486">
    <property type="component" value="Chromosome"/>
</dbReference>
<dbReference type="PANTHER" id="PTHR46112">
    <property type="entry name" value="AMINOPEPTIDASE"/>
    <property type="match status" value="1"/>
</dbReference>
<evidence type="ECO:0000259" key="2">
    <source>
        <dbReference type="Pfam" id="PF01321"/>
    </source>
</evidence>
<keyword evidence="4" id="KW-1185">Reference proteome</keyword>
<proteinExistence type="predicted"/>
<dbReference type="InterPro" id="IPR029149">
    <property type="entry name" value="Creatin/AminoP/Spt16_N"/>
</dbReference>
<evidence type="ECO:0000313" key="4">
    <source>
        <dbReference type="Proteomes" id="UP001321486"/>
    </source>
</evidence>
<dbReference type="InterPro" id="IPR036005">
    <property type="entry name" value="Creatinase/aminopeptidase-like"/>
</dbReference>
<organism evidence="3 4">
    <name type="scientific">Frondihabitans sucicola</name>
    <dbReference type="NCBI Taxonomy" id="1268041"/>
    <lineage>
        <taxon>Bacteria</taxon>
        <taxon>Bacillati</taxon>
        <taxon>Actinomycetota</taxon>
        <taxon>Actinomycetes</taxon>
        <taxon>Micrococcales</taxon>
        <taxon>Microbacteriaceae</taxon>
        <taxon>Frondihabitans</taxon>
    </lineage>
</organism>
<dbReference type="Gene3D" id="3.90.230.10">
    <property type="entry name" value="Creatinase/methionine aminopeptidase superfamily"/>
    <property type="match status" value="1"/>
</dbReference>
<dbReference type="InterPro" id="IPR000994">
    <property type="entry name" value="Pept_M24"/>
</dbReference>
<dbReference type="CDD" id="cd01066">
    <property type="entry name" value="APP_MetAP"/>
    <property type="match status" value="1"/>
</dbReference>
<dbReference type="InterPro" id="IPR050659">
    <property type="entry name" value="Peptidase_M24B"/>
</dbReference>
<dbReference type="Gene3D" id="3.40.350.10">
    <property type="entry name" value="Creatinase/prolidase N-terminal domain"/>
    <property type="match status" value="1"/>
</dbReference>
<dbReference type="SUPFAM" id="SSF53092">
    <property type="entry name" value="Creatinase/prolidase N-terminal domain"/>
    <property type="match status" value="1"/>
</dbReference>
<accession>A0ABM8GLN7</accession>